<dbReference type="PANTHER" id="PTHR36578:SF1">
    <property type="entry name" value="APPLE DOMAIN-CONTAINING PROTEIN"/>
    <property type="match status" value="1"/>
</dbReference>
<keyword evidence="3" id="KW-1185">Reference proteome</keyword>
<evidence type="ECO:0000313" key="3">
    <source>
        <dbReference type="Proteomes" id="UP000308549"/>
    </source>
</evidence>
<name>A0A4U0TIY9_9PEZI</name>
<dbReference type="OrthoDB" id="271448at2759"/>
<comment type="caution">
    <text evidence="2">The sequence shown here is derived from an EMBL/GenBank/DDBJ whole genome shotgun (WGS) entry which is preliminary data.</text>
</comment>
<organism evidence="2 3">
    <name type="scientific">Salinomyces thailandicus</name>
    <dbReference type="NCBI Taxonomy" id="706561"/>
    <lineage>
        <taxon>Eukaryota</taxon>
        <taxon>Fungi</taxon>
        <taxon>Dikarya</taxon>
        <taxon>Ascomycota</taxon>
        <taxon>Pezizomycotina</taxon>
        <taxon>Dothideomycetes</taxon>
        <taxon>Dothideomycetidae</taxon>
        <taxon>Mycosphaerellales</taxon>
        <taxon>Teratosphaeriaceae</taxon>
        <taxon>Salinomyces</taxon>
    </lineage>
</organism>
<sequence length="176" mass="18736">MQFKAALLLSAGALVAASPVAERAVAYSTDPNAPCGQQAFGYGPPSTTDNVFLANPNYDFIAKLAPTPQGYSAAFRDLRASTSQANYMGFYTLQTYNTTQCAEECNNANGCEAFNIFFERDPLLNPAPACPNPLPTTNIKCTLWGSPVSAATATNNGQYREQFHVVIAGSDGFNAN</sequence>
<keyword evidence="1" id="KW-0732">Signal</keyword>
<proteinExistence type="predicted"/>
<accession>A0A4U0TIY9</accession>
<reference evidence="2 3" key="1">
    <citation type="submission" date="2017-03" db="EMBL/GenBank/DDBJ databases">
        <title>Genomes of endolithic fungi from Antarctica.</title>
        <authorList>
            <person name="Coleine C."/>
            <person name="Masonjones S."/>
            <person name="Stajich J.E."/>
        </authorList>
    </citation>
    <scope>NUCLEOTIDE SEQUENCE [LARGE SCALE GENOMIC DNA]</scope>
    <source>
        <strain evidence="2 3">CCFEE 6315</strain>
    </source>
</reference>
<dbReference type="AlphaFoldDB" id="A0A4U0TIY9"/>
<protein>
    <submittedName>
        <fullName evidence="2">Uncharacterized protein</fullName>
    </submittedName>
</protein>
<feature type="chain" id="PRO_5020439742" evidence="1">
    <location>
        <begin position="18"/>
        <end position="176"/>
    </location>
</feature>
<dbReference type="EMBL" id="NAJL01000108">
    <property type="protein sequence ID" value="TKA21697.1"/>
    <property type="molecule type" value="Genomic_DNA"/>
</dbReference>
<evidence type="ECO:0000313" key="2">
    <source>
        <dbReference type="EMBL" id="TKA21697.1"/>
    </source>
</evidence>
<dbReference type="PANTHER" id="PTHR36578">
    <property type="entry name" value="CHROMOSOME 15, WHOLE GENOME SHOTGUN SEQUENCE"/>
    <property type="match status" value="1"/>
</dbReference>
<dbReference type="Proteomes" id="UP000308549">
    <property type="component" value="Unassembled WGS sequence"/>
</dbReference>
<feature type="signal peptide" evidence="1">
    <location>
        <begin position="1"/>
        <end position="17"/>
    </location>
</feature>
<gene>
    <name evidence="2" type="ORF">B0A50_08770</name>
</gene>
<evidence type="ECO:0000256" key="1">
    <source>
        <dbReference type="SAM" id="SignalP"/>
    </source>
</evidence>